<protein>
    <submittedName>
        <fullName evidence="1">Uncharacterized protein</fullName>
    </submittedName>
</protein>
<accession>A0A314XZW4</accession>
<sequence>MVAKKMTKKTEQQLVGEEVIRGKPKGEANWFKPKKGSVFPARRKLVKTMAFDTIVKWVGSVFCHGASATTTMAKSPCLSEPRMPNSKKCKQIIPL</sequence>
<dbReference type="Proteomes" id="UP000250321">
    <property type="component" value="Unassembled WGS sequence"/>
</dbReference>
<dbReference type="OrthoDB" id="1747351at2759"/>
<keyword evidence="2" id="KW-1185">Reference proteome</keyword>
<proteinExistence type="predicted"/>
<organism evidence="1 2">
    <name type="scientific">Prunus yedoensis var. nudiflora</name>
    <dbReference type="NCBI Taxonomy" id="2094558"/>
    <lineage>
        <taxon>Eukaryota</taxon>
        <taxon>Viridiplantae</taxon>
        <taxon>Streptophyta</taxon>
        <taxon>Embryophyta</taxon>
        <taxon>Tracheophyta</taxon>
        <taxon>Spermatophyta</taxon>
        <taxon>Magnoliopsida</taxon>
        <taxon>eudicotyledons</taxon>
        <taxon>Gunneridae</taxon>
        <taxon>Pentapetalae</taxon>
        <taxon>rosids</taxon>
        <taxon>fabids</taxon>
        <taxon>Rosales</taxon>
        <taxon>Rosaceae</taxon>
        <taxon>Amygdaloideae</taxon>
        <taxon>Amygdaleae</taxon>
        <taxon>Prunus</taxon>
    </lineage>
</organism>
<comment type="caution">
    <text evidence="1">The sequence shown here is derived from an EMBL/GenBank/DDBJ whole genome shotgun (WGS) entry which is preliminary data.</text>
</comment>
<gene>
    <name evidence="1" type="ORF">Pyn_01602</name>
</gene>
<name>A0A314XZW4_PRUYE</name>
<evidence type="ECO:0000313" key="2">
    <source>
        <dbReference type="Proteomes" id="UP000250321"/>
    </source>
</evidence>
<reference evidence="1 2" key="1">
    <citation type="submission" date="2018-02" db="EMBL/GenBank/DDBJ databases">
        <title>Draft genome of wild Prunus yedoensis var. nudiflora.</title>
        <authorList>
            <person name="Baek S."/>
            <person name="Kim J.-H."/>
            <person name="Choi K."/>
            <person name="Kim G.-B."/>
            <person name="Cho A."/>
            <person name="Jang H."/>
            <person name="Shin C.-H."/>
            <person name="Yu H.-J."/>
            <person name="Mun J.-H."/>
        </authorList>
    </citation>
    <scope>NUCLEOTIDE SEQUENCE [LARGE SCALE GENOMIC DNA]</scope>
    <source>
        <strain evidence="2">cv. Jeju island</strain>
        <tissue evidence="1">Leaf</tissue>
    </source>
</reference>
<evidence type="ECO:0000313" key="1">
    <source>
        <dbReference type="EMBL" id="PQP98559.1"/>
    </source>
</evidence>
<dbReference type="EMBL" id="PJQY01001887">
    <property type="protein sequence ID" value="PQP98559.1"/>
    <property type="molecule type" value="Genomic_DNA"/>
</dbReference>
<dbReference type="AlphaFoldDB" id="A0A314XZW4"/>